<name>A0A9D0ZIQ6_9FIRM</name>
<dbReference type="AlphaFoldDB" id="A0A9D0ZIQ6"/>
<evidence type="ECO:0000256" key="1">
    <source>
        <dbReference type="SAM" id="Phobius"/>
    </source>
</evidence>
<accession>A0A9D0ZIQ6</accession>
<keyword evidence="1" id="KW-1133">Transmembrane helix</keyword>
<dbReference type="EMBL" id="DVFW01000028">
    <property type="protein sequence ID" value="HIQ80912.1"/>
    <property type="molecule type" value="Genomic_DNA"/>
</dbReference>
<feature type="transmembrane region" description="Helical" evidence="1">
    <location>
        <begin position="389"/>
        <end position="411"/>
    </location>
</feature>
<protein>
    <recommendedName>
        <fullName evidence="4">Pilus assembly protein PilM</fullName>
    </recommendedName>
</protein>
<reference evidence="2" key="1">
    <citation type="submission" date="2020-10" db="EMBL/GenBank/DDBJ databases">
        <authorList>
            <person name="Gilroy R."/>
        </authorList>
    </citation>
    <scope>NUCLEOTIDE SEQUENCE</scope>
    <source>
        <strain evidence="2">ChiSjej1B19-3389</strain>
    </source>
</reference>
<evidence type="ECO:0008006" key="4">
    <source>
        <dbReference type="Google" id="ProtNLM"/>
    </source>
</evidence>
<keyword evidence="1" id="KW-0812">Transmembrane</keyword>
<keyword evidence="1" id="KW-0472">Membrane</keyword>
<organism evidence="2 3">
    <name type="scientific">Candidatus Scatavimonas merdigallinarum</name>
    <dbReference type="NCBI Taxonomy" id="2840914"/>
    <lineage>
        <taxon>Bacteria</taxon>
        <taxon>Bacillati</taxon>
        <taxon>Bacillota</taxon>
        <taxon>Clostridia</taxon>
        <taxon>Eubacteriales</taxon>
        <taxon>Oscillospiraceae</taxon>
        <taxon>Oscillospiraceae incertae sedis</taxon>
        <taxon>Candidatus Scatavimonas</taxon>
    </lineage>
</organism>
<comment type="caution">
    <text evidence="2">The sequence shown here is derived from an EMBL/GenBank/DDBJ whole genome shotgun (WGS) entry which is preliminary data.</text>
</comment>
<gene>
    <name evidence="2" type="ORF">IAD32_06475</name>
</gene>
<reference evidence="2" key="2">
    <citation type="journal article" date="2021" name="PeerJ">
        <title>Extensive microbial diversity within the chicken gut microbiome revealed by metagenomics and culture.</title>
        <authorList>
            <person name="Gilroy R."/>
            <person name="Ravi A."/>
            <person name="Getino M."/>
            <person name="Pursley I."/>
            <person name="Horton D.L."/>
            <person name="Alikhan N.F."/>
            <person name="Baker D."/>
            <person name="Gharbi K."/>
            <person name="Hall N."/>
            <person name="Watson M."/>
            <person name="Adriaenssens E.M."/>
            <person name="Foster-Nyarko E."/>
            <person name="Jarju S."/>
            <person name="Secka A."/>
            <person name="Antonio M."/>
            <person name="Oren A."/>
            <person name="Chaudhuri R.R."/>
            <person name="La Ragione R."/>
            <person name="Hildebrand F."/>
            <person name="Pallen M.J."/>
        </authorList>
    </citation>
    <scope>NUCLEOTIDE SEQUENCE</scope>
    <source>
        <strain evidence="2">ChiSjej1B19-3389</strain>
    </source>
</reference>
<sequence>MKFTILQISSQYICLTSAETVKAKYTGEKRKRSLFAQPGGQTVFGPSLIFALPQELKDAPLHSGSRFAEFVLSCGRNAGFSMDDIILCPDQQNIATKEYQHAAAKEKFVHSFAVLEAESVVSDDVASYSIISCEYGSEHGKTTNGSELNAALFAMPLSLIQELKKAFEEQHMRIYRIIPPGAAILRGARRIVGSINLVAAILSLDACDMRITVVKNGAVLYSQSFESPVGDFAQLVAKIRGVNLIDAVQAINEEGILEIMENLQSPQAVRSLQTVLDYATGDILRNLRMVLGSQRLELDKIYLADHFAGLPNLPRYLRELGFSMEIDSVDTSYTPENIPVITDVAVENGYRSSSYYMLSNLVALATTGQCDFLNGIHSAKRRSSDISKYVTIALGATVGAVMLTVGGLYGFSYLQQAVDFSKLSDPQYAEVREWIAKDQALSTRIANVESDKSALPQAPAAVREIVSQLYTQITDEVFFVNSYSINNDENLITLNFYVDNFDAYVKLKAEVEHNAYFTIAIPFSYTSNSAQGNGSCTVTLSVNTQHSRSESAQSTQGGIGQ</sequence>
<evidence type="ECO:0000313" key="3">
    <source>
        <dbReference type="Proteomes" id="UP000886787"/>
    </source>
</evidence>
<dbReference type="Gene3D" id="3.30.1490.300">
    <property type="match status" value="1"/>
</dbReference>
<dbReference type="Gene3D" id="3.30.420.40">
    <property type="match status" value="2"/>
</dbReference>
<dbReference type="Proteomes" id="UP000886787">
    <property type="component" value="Unassembled WGS sequence"/>
</dbReference>
<evidence type="ECO:0000313" key="2">
    <source>
        <dbReference type="EMBL" id="HIQ80912.1"/>
    </source>
</evidence>
<proteinExistence type="predicted"/>